<dbReference type="Pfam" id="PF00561">
    <property type="entry name" value="Abhydrolase_1"/>
    <property type="match status" value="1"/>
</dbReference>
<dbReference type="Proteomes" id="UP000253934">
    <property type="component" value="Unassembled WGS sequence"/>
</dbReference>
<keyword evidence="3 6" id="KW-0378">Hydrolase</keyword>
<evidence type="ECO:0000256" key="3">
    <source>
        <dbReference type="ARBA" id="ARBA00022801"/>
    </source>
</evidence>
<accession>A0A369L0I4</accession>
<dbReference type="PROSITE" id="PS01133">
    <property type="entry name" value="UPF0017"/>
    <property type="match status" value="1"/>
</dbReference>
<evidence type="ECO:0000259" key="5">
    <source>
        <dbReference type="Pfam" id="PF00561"/>
    </source>
</evidence>
<evidence type="ECO:0000256" key="4">
    <source>
        <dbReference type="PIRSR" id="PIRSR005211-1"/>
    </source>
</evidence>
<dbReference type="GO" id="GO:0047372">
    <property type="term" value="F:monoacylglycerol lipase activity"/>
    <property type="evidence" value="ECO:0007669"/>
    <property type="project" value="TreeGrafter"/>
</dbReference>
<evidence type="ECO:0000313" key="7">
    <source>
        <dbReference type="Proteomes" id="UP000253934"/>
    </source>
</evidence>
<dbReference type="InterPro" id="IPR000073">
    <property type="entry name" value="AB_hydrolase_1"/>
</dbReference>
<feature type="domain" description="AB hydrolase-1" evidence="5">
    <location>
        <begin position="57"/>
        <end position="298"/>
    </location>
</feature>
<dbReference type="EMBL" id="QOVW01000016">
    <property type="protein sequence ID" value="RDB36946.1"/>
    <property type="molecule type" value="Genomic_DNA"/>
</dbReference>
<dbReference type="AlphaFoldDB" id="A0A369L0I4"/>
<dbReference type="Gene3D" id="3.40.50.1820">
    <property type="entry name" value="alpha/beta hydrolase"/>
    <property type="match status" value="1"/>
</dbReference>
<organism evidence="6 7">
    <name type="scientific">Spirobacillus cienkowskii</name>
    <dbReference type="NCBI Taxonomy" id="495820"/>
    <lineage>
        <taxon>Bacteria</taxon>
        <taxon>Pseudomonadati</taxon>
        <taxon>Bdellovibrionota</taxon>
        <taxon>Oligoflexia</taxon>
        <taxon>Silvanigrellales</taxon>
        <taxon>Spirobacillus</taxon>
    </lineage>
</organism>
<dbReference type="PANTHER" id="PTHR10794:SF94">
    <property type="entry name" value="ESTERASE YHET-RELATED"/>
    <property type="match status" value="1"/>
</dbReference>
<dbReference type="SUPFAM" id="SSF53474">
    <property type="entry name" value="alpha/beta-Hydrolases"/>
    <property type="match status" value="1"/>
</dbReference>
<dbReference type="InterPro" id="IPR012020">
    <property type="entry name" value="ABHD4"/>
</dbReference>
<proteinExistence type="inferred from homology"/>
<dbReference type="InterPro" id="IPR000952">
    <property type="entry name" value="AB_hydrolase_4_CS"/>
</dbReference>
<comment type="similarity">
    <text evidence="1">Belongs to the AB hydrolase superfamily. AB hydrolase 4 family.</text>
</comment>
<keyword evidence="7" id="KW-1185">Reference proteome</keyword>
<reference evidence="6" key="1">
    <citation type="submission" date="2018-04" db="EMBL/GenBank/DDBJ databases">
        <title>Draft genome sequence of the Candidatus Spirobacillus cienkowskii, a pathogen of freshwater Daphnia species, reconstructed from hemolymph metagenomic reads.</title>
        <authorList>
            <person name="Bresciani L."/>
            <person name="Lemos L.N."/>
            <person name="Wale N."/>
            <person name="Lin J.Y."/>
            <person name="Fernandes G.R."/>
            <person name="Duffy M.A."/>
            <person name="Rodrigues J.M."/>
        </authorList>
    </citation>
    <scope>NUCLEOTIDE SEQUENCE [LARGE SCALE GENOMIC DNA]</scope>
    <source>
        <strain evidence="6">Binning01</strain>
    </source>
</reference>
<feature type="active site" description="Charge relay system" evidence="4">
    <location>
        <position position="140"/>
    </location>
</feature>
<comment type="caution">
    <text evidence="6">The sequence shown here is derived from an EMBL/GenBank/DDBJ whole genome shotgun (WGS) entry which is preliminary data.</text>
</comment>
<feature type="active site" description="Charge relay system" evidence="4">
    <location>
        <position position="265"/>
    </location>
</feature>
<keyword evidence="2" id="KW-0719">Serine esterase</keyword>
<dbReference type="InterPro" id="IPR029058">
    <property type="entry name" value="AB_hydrolase_fold"/>
</dbReference>
<sequence>MAHFKPAWWLNNKHLQTLFPVLLPQKLNLNLVREFLELPDGDFLVLDWTSNKQENLPLIVVLHGLEGSSDSYYIKRIMSAAQKNNFRAVCMHFRGCPNFNKKIKILKTYHAGQTADVQFFLNFLITKLKISQPIFAVGFSLGANVLLKLLGEYKEEIFIKAAVAVSVPFDLSLSADRMNTGFSKIYQWWLLRSLKKKLKLINIFKDLEISELELKKIKSFWQFDDKVTAKLNGFINVHDYYKKSSSKQYLKFIKTSTLIIHSIDDPFLYPQGIPNVNDVSASVELEITSAGGHVGFVTGNIPFFPKFWLEQRIVQYFTQSK</sequence>
<dbReference type="NCBIfam" id="NF008218">
    <property type="entry name" value="PRK10985.1"/>
    <property type="match status" value="1"/>
</dbReference>
<protein>
    <submittedName>
        <fullName evidence="6">Hydrolase</fullName>
    </submittedName>
</protein>
<dbReference type="PANTHER" id="PTHR10794">
    <property type="entry name" value="ABHYDROLASE DOMAIN-CONTAINING PROTEIN"/>
    <property type="match status" value="1"/>
</dbReference>
<dbReference type="GO" id="GO:0034338">
    <property type="term" value="F:short-chain carboxylesterase activity"/>
    <property type="evidence" value="ECO:0007669"/>
    <property type="project" value="TreeGrafter"/>
</dbReference>
<gene>
    <name evidence="6" type="ORF">DCC88_02515</name>
</gene>
<dbReference type="InterPro" id="IPR050960">
    <property type="entry name" value="AB_hydrolase_4_sf"/>
</dbReference>
<evidence type="ECO:0000256" key="2">
    <source>
        <dbReference type="ARBA" id="ARBA00022487"/>
    </source>
</evidence>
<evidence type="ECO:0000313" key="6">
    <source>
        <dbReference type="EMBL" id="RDB36946.1"/>
    </source>
</evidence>
<dbReference type="PIRSF" id="PIRSF005211">
    <property type="entry name" value="Ab_hydro_YheT"/>
    <property type="match status" value="1"/>
</dbReference>
<name>A0A369L0I4_9BACT</name>
<feature type="active site" description="Charge relay system" evidence="4">
    <location>
        <position position="293"/>
    </location>
</feature>
<evidence type="ECO:0000256" key="1">
    <source>
        <dbReference type="ARBA" id="ARBA00010884"/>
    </source>
</evidence>